<dbReference type="InterPro" id="IPR003594">
    <property type="entry name" value="HATPase_dom"/>
</dbReference>
<dbReference type="InterPro" id="IPR050267">
    <property type="entry name" value="Anti-sigma-factor_SerPK"/>
</dbReference>
<reference evidence="3 4" key="1">
    <citation type="journal article" date="2019" name="Int. J. Syst. Evol. Microbiol.">
        <title>The Global Catalogue of Microorganisms (GCM) 10K type strain sequencing project: providing services to taxonomists for standard genome sequencing and annotation.</title>
        <authorList>
            <consortium name="The Broad Institute Genomics Platform"/>
            <consortium name="The Broad Institute Genome Sequencing Center for Infectious Disease"/>
            <person name="Wu L."/>
            <person name="Ma J."/>
        </authorList>
    </citation>
    <scope>NUCLEOTIDE SEQUENCE [LARGE SCALE GENOMIC DNA]</scope>
    <source>
        <strain evidence="3 4">JCM 13249</strain>
    </source>
</reference>
<evidence type="ECO:0000313" key="4">
    <source>
        <dbReference type="Proteomes" id="UP001500655"/>
    </source>
</evidence>
<protein>
    <recommendedName>
        <fullName evidence="2">Histidine kinase/HSP90-like ATPase domain-containing protein</fullName>
    </recommendedName>
</protein>
<name>A0ABN2KXN3_9ACTN</name>
<keyword evidence="4" id="KW-1185">Reference proteome</keyword>
<feature type="domain" description="Histidine kinase/HSP90-like ATPase" evidence="2">
    <location>
        <begin position="18"/>
        <end position="131"/>
    </location>
</feature>
<gene>
    <name evidence="3" type="ORF">GCM10009681_45340</name>
</gene>
<accession>A0ABN2KXN3</accession>
<dbReference type="PANTHER" id="PTHR35526:SF3">
    <property type="entry name" value="ANTI-SIGMA-F FACTOR RSBW"/>
    <property type="match status" value="1"/>
</dbReference>
<keyword evidence="1" id="KW-0418">Kinase</keyword>
<evidence type="ECO:0000313" key="3">
    <source>
        <dbReference type="EMBL" id="GAA1768944.1"/>
    </source>
</evidence>
<keyword evidence="1" id="KW-0723">Serine/threonine-protein kinase</keyword>
<keyword evidence="1" id="KW-0808">Transferase</keyword>
<sequence>MNADSGALPVVTRRDVTVAELESLRRLVRGIGRDAGLSLQRAEELTLAVNEVVTNAIQHATGRADVSISRDDAAQTLVVDVVDDGDGIPASVTGERPEPVAIGGRGLYLVRLLCDRVHIDTGAEGTRVRLVMALG</sequence>
<dbReference type="Gene3D" id="3.30.565.10">
    <property type="entry name" value="Histidine kinase-like ATPase, C-terminal domain"/>
    <property type="match status" value="1"/>
</dbReference>
<dbReference type="EMBL" id="BAAALS010000026">
    <property type="protein sequence ID" value="GAA1768944.1"/>
    <property type="molecule type" value="Genomic_DNA"/>
</dbReference>
<dbReference type="PANTHER" id="PTHR35526">
    <property type="entry name" value="ANTI-SIGMA-F FACTOR RSBW-RELATED"/>
    <property type="match status" value="1"/>
</dbReference>
<dbReference type="Proteomes" id="UP001500655">
    <property type="component" value="Unassembled WGS sequence"/>
</dbReference>
<evidence type="ECO:0000259" key="2">
    <source>
        <dbReference type="Pfam" id="PF13581"/>
    </source>
</evidence>
<dbReference type="CDD" id="cd16936">
    <property type="entry name" value="HATPase_RsbW-like"/>
    <property type="match status" value="1"/>
</dbReference>
<comment type="caution">
    <text evidence="3">The sequence shown here is derived from an EMBL/GenBank/DDBJ whole genome shotgun (WGS) entry which is preliminary data.</text>
</comment>
<dbReference type="InterPro" id="IPR036890">
    <property type="entry name" value="HATPase_C_sf"/>
</dbReference>
<dbReference type="SUPFAM" id="SSF55874">
    <property type="entry name" value="ATPase domain of HSP90 chaperone/DNA topoisomerase II/histidine kinase"/>
    <property type="match status" value="1"/>
</dbReference>
<evidence type="ECO:0000256" key="1">
    <source>
        <dbReference type="ARBA" id="ARBA00022527"/>
    </source>
</evidence>
<organism evidence="3 4">
    <name type="scientific">Luedemannella helvata</name>
    <dbReference type="NCBI Taxonomy" id="349315"/>
    <lineage>
        <taxon>Bacteria</taxon>
        <taxon>Bacillati</taxon>
        <taxon>Actinomycetota</taxon>
        <taxon>Actinomycetes</taxon>
        <taxon>Micromonosporales</taxon>
        <taxon>Micromonosporaceae</taxon>
        <taxon>Luedemannella</taxon>
    </lineage>
</organism>
<proteinExistence type="predicted"/>
<dbReference type="Pfam" id="PF13581">
    <property type="entry name" value="HATPase_c_2"/>
    <property type="match status" value="1"/>
</dbReference>